<keyword evidence="6" id="KW-0150">Chloroplast</keyword>
<evidence type="ECO:0000256" key="14">
    <source>
        <dbReference type="RuleBase" id="RU000434"/>
    </source>
</evidence>
<feature type="domain" description="RNA polymerase Rpb2" evidence="18">
    <location>
        <begin position="1177"/>
        <end position="1286"/>
    </location>
</feature>
<dbReference type="InterPro" id="IPR007645">
    <property type="entry name" value="RNA_pol_Rpb2_3"/>
</dbReference>
<dbReference type="Gene3D" id="3.90.1100.10">
    <property type="match status" value="2"/>
</dbReference>
<proteinExistence type="inferred from homology"/>
<feature type="domain" description="RNA polymerase Rpb2" evidence="21">
    <location>
        <begin position="445"/>
        <end position="509"/>
    </location>
</feature>
<dbReference type="InterPro" id="IPR015712">
    <property type="entry name" value="DNA-dir_RNA_pol_su2"/>
</dbReference>
<dbReference type="CDD" id="cd00653">
    <property type="entry name" value="RNA_pol_B_RPB2"/>
    <property type="match status" value="1"/>
</dbReference>
<keyword evidence="8 15" id="KW-0808">Transferase</keyword>
<dbReference type="Pfam" id="PF04561">
    <property type="entry name" value="RNA_pol_Rpb2_2"/>
    <property type="match status" value="1"/>
</dbReference>
<evidence type="ECO:0000256" key="15">
    <source>
        <dbReference type="RuleBase" id="RU363031"/>
    </source>
</evidence>
<evidence type="ECO:0000256" key="11">
    <source>
        <dbReference type="ARBA" id="ARBA00023242"/>
    </source>
</evidence>
<dbReference type="InterPro" id="IPR007644">
    <property type="entry name" value="RNA_pol_bsu_protrusion"/>
</dbReference>
<evidence type="ECO:0000259" key="21">
    <source>
        <dbReference type="Pfam" id="PF04565"/>
    </source>
</evidence>
<dbReference type="PANTHER" id="PTHR20856">
    <property type="entry name" value="DNA-DIRECTED RNA POLYMERASE I SUBUNIT 2"/>
    <property type="match status" value="1"/>
</dbReference>
<dbReference type="Pfam" id="PF00562">
    <property type="entry name" value="RNA_pol_Rpb2_6"/>
    <property type="match status" value="2"/>
</dbReference>
<feature type="domain" description="DNA-directed RNA polymerase subunit 2 hybrid-binding" evidence="17">
    <location>
        <begin position="742"/>
        <end position="864"/>
    </location>
</feature>
<comment type="similarity">
    <text evidence="4 14">Belongs to the RNA polymerase beta chain family.</text>
</comment>
<evidence type="ECO:0000256" key="12">
    <source>
        <dbReference type="ARBA" id="ARBA00026088"/>
    </source>
</evidence>
<dbReference type="InterPro" id="IPR007641">
    <property type="entry name" value="RNA_pol_Rpb2_7"/>
</dbReference>
<dbReference type="InterPro" id="IPR037033">
    <property type="entry name" value="DNA-dir_RNAP_su2_hyb_sf"/>
</dbReference>
<dbReference type="Pfam" id="PF04560">
    <property type="entry name" value="RNA_pol_Rpb2_7"/>
    <property type="match status" value="1"/>
</dbReference>
<evidence type="ECO:0000256" key="3">
    <source>
        <dbReference type="ARBA" id="ARBA00004229"/>
    </source>
</evidence>
<evidence type="ECO:0000256" key="13">
    <source>
        <dbReference type="ARBA" id="ARBA00048552"/>
    </source>
</evidence>
<keyword evidence="5 15" id="KW-0240">DNA-directed RNA polymerase</keyword>
<comment type="subunit">
    <text evidence="12">In plastids the minimal PEP RNA polymerase catalytic core is composed of four subunits: alpha, beta, beta', and beta''. When a (nuclear-encoded) sigma factor is associated with the core the holoenzyme is formed, which can initiate transcription.</text>
</comment>
<evidence type="ECO:0000259" key="22">
    <source>
        <dbReference type="Pfam" id="PF06883"/>
    </source>
</evidence>
<dbReference type="InterPro" id="IPR007120">
    <property type="entry name" value="DNA-dir_RNAP_su2_dom"/>
</dbReference>
<feature type="region of interest" description="Disordered" evidence="16">
    <location>
        <begin position="873"/>
        <end position="936"/>
    </location>
</feature>
<evidence type="ECO:0000256" key="16">
    <source>
        <dbReference type="SAM" id="MobiDB-lite"/>
    </source>
</evidence>
<keyword evidence="24" id="KW-1185">Reference proteome</keyword>
<evidence type="ECO:0000259" key="19">
    <source>
        <dbReference type="Pfam" id="PF04561"/>
    </source>
</evidence>
<feature type="domain" description="RNA polymerase beta subunit protrusion" evidence="20">
    <location>
        <begin position="18"/>
        <end position="402"/>
    </location>
</feature>
<dbReference type="Proteomes" id="UP001244341">
    <property type="component" value="Chromosome 10b"/>
</dbReference>
<gene>
    <name evidence="23" type="ORF">OEZ85_003817</name>
</gene>
<comment type="function">
    <text evidence="1 15">DNA-dependent RNA polymerase catalyzes the transcription of DNA into RNA using the four ribonucleoside triphosphates as substrates.</text>
</comment>
<dbReference type="PROSITE" id="PS01166">
    <property type="entry name" value="RNA_POL_BETA"/>
    <property type="match status" value="1"/>
</dbReference>
<keyword evidence="10 15" id="KW-0804">Transcription</keyword>
<keyword evidence="7" id="KW-0934">Plastid</keyword>
<dbReference type="Gene3D" id="3.90.1110.10">
    <property type="entry name" value="RNA polymerase Rpb2, domain 2"/>
    <property type="match status" value="1"/>
</dbReference>
<evidence type="ECO:0000259" key="17">
    <source>
        <dbReference type="Pfam" id="PF00562"/>
    </source>
</evidence>
<reference evidence="23 24" key="1">
    <citation type="submission" date="2023-05" db="EMBL/GenBank/DDBJ databases">
        <title>A 100% complete, gapless, phased diploid assembly of the Scenedesmus obliquus UTEX 3031 genome.</title>
        <authorList>
            <person name="Biondi T.C."/>
            <person name="Hanschen E.R."/>
            <person name="Kwon T."/>
            <person name="Eng W."/>
            <person name="Kruse C.P.S."/>
            <person name="Koehler S.I."/>
            <person name="Kunde Y."/>
            <person name="Gleasner C.D."/>
            <person name="You Mak K.T."/>
            <person name="Polle J."/>
            <person name="Hovde B.T."/>
            <person name="Starkenburg S.R."/>
        </authorList>
    </citation>
    <scope>NUCLEOTIDE SEQUENCE [LARGE SCALE GENOMIC DNA]</scope>
    <source>
        <strain evidence="23 24">DOE0152z</strain>
    </source>
</reference>
<feature type="domain" description="RNA polymerase Rpb2" evidence="19">
    <location>
        <begin position="197"/>
        <end position="362"/>
    </location>
</feature>
<dbReference type="InterPro" id="IPR037034">
    <property type="entry name" value="RNA_pol_Rpb2_2_sf"/>
</dbReference>
<dbReference type="Pfam" id="PF04565">
    <property type="entry name" value="RNA_pol_Rpb2_3"/>
    <property type="match status" value="1"/>
</dbReference>
<dbReference type="InterPro" id="IPR007121">
    <property type="entry name" value="RNA_pol_bsu_CS"/>
</dbReference>
<dbReference type="EC" id="2.7.7.6" evidence="15"/>
<dbReference type="Pfam" id="PF06883">
    <property type="entry name" value="RNA_pol_Rpa2_4"/>
    <property type="match status" value="1"/>
</dbReference>
<feature type="domain" description="DNA-directed RNA polymerase subunit 2 hybrid-binding" evidence="17">
    <location>
        <begin position="922"/>
        <end position="1144"/>
    </location>
</feature>
<evidence type="ECO:0000256" key="6">
    <source>
        <dbReference type="ARBA" id="ARBA00022528"/>
    </source>
</evidence>
<evidence type="ECO:0000256" key="1">
    <source>
        <dbReference type="ARBA" id="ARBA00004026"/>
    </source>
</evidence>
<evidence type="ECO:0000256" key="9">
    <source>
        <dbReference type="ARBA" id="ARBA00022695"/>
    </source>
</evidence>
<feature type="domain" description="DNA-directed RNA polymerase I subunit RPA2" evidence="22">
    <location>
        <begin position="559"/>
        <end position="689"/>
    </location>
</feature>
<dbReference type="Gene3D" id="2.40.270.10">
    <property type="entry name" value="DNA-directed RNA polymerase, subunit 2, domain 6"/>
    <property type="match status" value="3"/>
</dbReference>
<feature type="compositionally biased region" description="Basic and acidic residues" evidence="16">
    <location>
        <begin position="922"/>
        <end position="934"/>
    </location>
</feature>
<dbReference type="SUPFAM" id="SSF64484">
    <property type="entry name" value="beta and beta-prime subunits of DNA dependent RNA-polymerase"/>
    <property type="match status" value="2"/>
</dbReference>
<keyword evidence="11" id="KW-0539">Nucleus</keyword>
<dbReference type="Pfam" id="PF04563">
    <property type="entry name" value="RNA_pol_Rpb2_1"/>
    <property type="match status" value="1"/>
</dbReference>
<evidence type="ECO:0000256" key="5">
    <source>
        <dbReference type="ARBA" id="ARBA00022478"/>
    </source>
</evidence>
<evidence type="ECO:0000313" key="24">
    <source>
        <dbReference type="Proteomes" id="UP001244341"/>
    </source>
</evidence>
<accession>A0ABY8UFS8</accession>
<feature type="compositionally biased region" description="Polar residues" evidence="16">
    <location>
        <begin position="890"/>
        <end position="899"/>
    </location>
</feature>
<evidence type="ECO:0000256" key="2">
    <source>
        <dbReference type="ARBA" id="ARBA00004123"/>
    </source>
</evidence>
<evidence type="ECO:0000256" key="7">
    <source>
        <dbReference type="ARBA" id="ARBA00022640"/>
    </source>
</evidence>
<feature type="compositionally biased region" description="Low complexity" evidence="16">
    <location>
        <begin position="900"/>
        <end position="915"/>
    </location>
</feature>
<dbReference type="InterPro" id="IPR009674">
    <property type="entry name" value="Rpa2_dom_4"/>
</dbReference>
<keyword evidence="9 15" id="KW-0548">Nucleotidyltransferase</keyword>
<evidence type="ECO:0000259" key="20">
    <source>
        <dbReference type="Pfam" id="PF04563"/>
    </source>
</evidence>
<evidence type="ECO:0000256" key="4">
    <source>
        <dbReference type="ARBA" id="ARBA00006835"/>
    </source>
</evidence>
<protein>
    <recommendedName>
        <fullName evidence="15">DNA-directed RNA polymerase subunit beta</fullName>
        <ecNumber evidence="15">2.7.7.6</ecNumber>
    </recommendedName>
</protein>
<comment type="catalytic activity">
    <reaction evidence="13 15">
        <text>RNA(n) + a ribonucleoside 5'-triphosphate = RNA(n+1) + diphosphate</text>
        <dbReference type="Rhea" id="RHEA:21248"/>
        <dbReference type="Rhea" id="RHEA-COMP:14527"/>
        <dbReference type="Rhea" id="RHEA-COMP:17342"/>
        <dbReference type="ChEBI" id="CHEBI:33019"/>
        <dbReference type="ChEBI" id="CHEBI:61557"/>
        <dbReference type="ChEBI" id="CHEBI:140395"/>
        <dbReference type="EC" id="2.7.7.6"/>
    </reaction>
</comment>
<comment type="subcellular location">
    <subcellularLocation>
        <location evidence="2">Nucleus</location>
    </subcellularLocation>
    <subcellularLocation>
        <location evidence="3">Plastid</location>
        <location evidence="3">Chloroplast</location>
    </subcellularLocation>
</comment>
<dbReference type="InterPro" id="IPR007642">
    <property type="entry name" value="RNA_pol_Rpb2_2"/>
</dbReference>
<sequence length="1289" mass="142020">MLKGQAKGPEPPQQFERLVRPHVASFDYFLQDGMRQAVQLQEPLQVEHPVTKQVFRFWFESPVVSMPTKDDAPTGADTRLYPRDCREGGTTYKGALTMDLCWEAEGSGSGRHSIPRRMGALPIMVKSSACYLKGMNRAQLVAAKEESTEFGGYFICNGIERIIRVLILQRRHYIMALKRSAYLKRGANYTPAATLLRCVRPDQSSATVRCHYLTDGGVNFAFTMRRAEYFIPVGILLKCFVEMSDRELFDRVVSCAEPGSAHAGWVAARAQLLLQQLGSSGLSTRQQCLQYLGEHFRVVLSLPDRLSDAAVGEELLRRYVFIHLEHAADKLQLMLAMVHKLYALVNGQCCEDNPDALTHHELLLPGHLLLKFFKEKLDDCLAALGEAVNKKLESAPDTNLQDAGVIRKLSERLPDIGRKMEYLLNTGNLVSKSGLDLSQVSGFTVVAEKLNFFRYISHFRSVHRGSYFAELRTTTVRKLLPESWGFLCPVHTPDGSPCGLLNHFTAACCIVTHGPQQPQAMEENLVQTLVNLGMQPVSASLPPPPAPQYLMVNIDGKLVGYVASSRAQELVSRVRVLKSRMLSIEQGLQRVQAGEVPAPGSASMSQQEQQQQEQLLDLLRQQGGISGQAPARMLDDKYLAKMQLHGLKDQLSKCEQWVPAHLEIAYLPHQVGQPYGGIFLFTQSARMARPVRYWAGGGGLELLGTLEQSTLDIHCPDGGPGGTPGLRYTHGELSAGSMLSVVASMTPYSDYNQSPRNMYQCQMGKQTMGTPAQALQHRTDTKLYRIQTPQTPIARTGRYDEFHMDEFPAGTNAVVAVLSYTGYDMEDACILNKAAVDRGFAHGRLIKTEMVDLRSEKGTKQIFAAELQSEAAARMEASQPRPEGAFGQKFPQNCPSRHNSSSSSSGAAAPAASAARVQPAGLHKDAERVDEDGLPRPGAVIWPGQTIYTTQDVTTKKYKAHKHKGEEVAHVEQVTLVGDKSGLMQRANIKMSFNRNPVIGDKFSSRHGQKGVLSILWPDTDMPYCASTGMRPDLIINPHAFPSRMTIGMLVESMAAKAGALTGNFVDASPFQNCTVPKGRKQGEQQQRINPVEEFGKQLEAAGFAKHGQETMISGVTGQEMPCDIYIGLVYYQRLRHMVSDKFQRLRHMVSDKFQVRSLGPINQLTHQPIKGRKLGGGIRFGEMERDSLLAHGAAYLLHDRLHTCSDYHVCDVCTSCGSILAPLSKAAAIRGLDTGVMSGVQSTGQAKVVCRLCDNSSAGIERVAMPYVFKYLAAELAAMNIKISVGVK</sequence>
<evidence type="ECO:0000256" key="10">
    <source>
        <dbReference type="ARBA" id="ARBA00023163"/>
    </source>
</evidence>
<organism evidence="23 24">
    <name type="scientific">Tetradesmus obliquus</name>
    <name type="common">Green alga</name>
    <name type="synonym">Acutodesmus obliquus</name>
    <dbReference type="NCBI Taxonomy" id="3088"/>
    <lineage>
        <taxon>Eukaryota</taxon>
        <taxon>Viridiplantae</taxon>
        <taxon>Chlorophyta</taxon>
        <taxon>core chlorophytes</taxon>
        <taxon>Chlorophyceae</taxon>
        <taxon>CS clade</taxon>
        <taxon>Sphaeropleales</taxon>
        <taxon>Scenedesmaceae</taxon>
        <taxon>Tetradesmus</taxon>
    </lineage>
</organism>
<evidence type="ECO:0000313" key="23">
    <source>
        <dbReference type="EMBL" id="WIA19172.1"/>
    </source>
</evidence>
<evidence type="ECO:0000256" key="8">
    <source>
        <dbReference type="ARBA" id="ARBA00022679"/>
    </source>
</evidence>
<dbReference type="EMBL" id="CP126217">
    <property type="protein sequence ID" value="WIA19172.1"/>
    <property type="molecule type" value="Genomic_DNA"/>
</dbReference>
<name>A0ABY8UFS8_TETOB</name>
<evidence type="ECO:0000259" key="18">
    <source>
        <dbReference type="Pfam" id="PF04560"/>
    </source>
</evidence>
<dbReference type="Gene3D" id="3.90.1800.10">
    <property type="entry name" value="RNA polymerase alpha subunit dimerisation domain"/>
    <property type="match status" value="1"/>
</dbReference>